<gene>
    <name evidence="1" type="ORF">F2Q69_00042367</name>
</gene>
<proteinExistence type="predicted"/>
<comment type="caution">
    <text evidence="1">The sequence shown here is derived from an EMBL/GenBank/DDBJ whole genome shotgun (WGS) entry which is preliminary data.</text>
</comment>
<reference evidence="1" key="1">
    <citation type="submission" date="2019-12" db="EMBL/GenBank/DDBJ databases">
        <title>Genome sequencing and annotation of Brassica cretica.</title>
        <authorList>
            <person name="Studholme D.J."/>
            <person name="Sarris P."/>
        </authorList>
    </citation>
    <scope>NUCLEOTIDE SEQUENCE</scope>
    <source>
        <strain evidence="1">PFS-109/04</strain>
        <tissue evidence="1">Leaf</tissue>
    </source>
</reference>
<dbReference type="EMBL" id="QGKX02001621">
    <property type="protein sequence ID" value="KAF3503721.1"/>
    <property type="molecule type" value="Genomic_DNA"/>
</dbReference>
<accession>A0A8S9NNP2</accession>
<evidence type="ECO:0000313" key="2">
    <source>
        <dbReference type="Proteomes" id="UP000712600"/>
    </source>
</evidence>
<organism evidence="1 2">
    <name type="scientific">Brassica cretica</name>
    <name type="common">Mustard</name>
    <dbReference type="NCBI Taxonomy" id="69181"/>
    <lineage>
        <taxon>Eukaryota</taxon>
        <taxon>Viridiplantae</taxon>
        <taxon>Streptophyta</taxon>
        <taxon>Embryophyta</taxon>
        <taxon>Tracheophyta</taxon>
        <taxon>Spermatophyta</taxon>
        <taxon>Magnoliopsida</taxon>
        <taxon>eudicotyledons</taxon>
        <taxon>Gunneridae</taxon>
        <taxon>Pentapetalae</taxon>
        <taxon>rosids</taxon>
        <taxon>malvids</taxon>
        <taxon>Brassicales</taxon>
        <taxon>Brassicaceae</taxon>
        <taxon>Brassiceae</taxon>
        <taxon>Brassica</taxon>
    </lineage>
</organism>
<dbReference type="AlphaFoldDB" id="A0A8S9NNP2"/>
<dbReference type="Proteomes" id="UP000712600">
    <property type="component" value="Unassembled WGS sequence"/>
</dbReference>
<name>A0A8S9NNP2_BRACR</name>
<sequence length="142" mass="15983">MSQEQMNPMKGSQLKSCLTTRNTQIQIHFLQKLVEEGSIYIILTPELTGRRSTKTSIIDPKPPSTVSEKAKYDNKYLTQDDLGIFWDPDGYARSMDGHALQISIEDIADILQMANGADNLFMEQHNSPSHRLQKSSTTQLVA</sequence>
<protein>
    <submittedName>
        <fullName evidence="1">Uncharacterized protein</fullName>
    </submittedName>
</protein>
<evidence type="ECO:0000313" key="1">
    <source>
        <dbReference type="EMBL" id="KAF3503721.1"/>
    </source>
</evidence>